<dbReference type="AlphaFoldDB" id="A0A0E3MRU3"/>
<reference evidence="1" key="1">
    <citation type="journal article" date="2015" name="Antimicrob. Agents Chemother.">
        <title>Complete Sequence of a blaKPC-Harboring Cointegrate Plasmid Isolated from Escherichia coli.</title>
        <authorList>
            <person name="Chavda K.D."/>
            <person name="Chen L."/>
            <person name="Jacobs M.R."/>
            <person name="Rojtman A.D."/>
            <person name="Bonomo R.A."/>
            <person name="Kreiswirth B.N."/>
        </authorList>
    </citation>
    <scope>NUCLEOTIDE SEQUENCE</scope>
    <source>
        <strain evidence="1">BK32533</strain>
        <plasmid evidence="1">pBK32533</plasmid>
    </source>
</reference>
<accession>A0A0E3MRU3</accession>
<sequence>MRVYDGVEAHFVYFGAHGYNPPLCKSNAWQSCEHHNGQ</sequence>
<dbReference type="EMBL" id="KP345882">
    <property type="protein sequence ID" value="AKA87014.1"/>
    <property type="molecule type" value="Genomic_DNA"/>
</dbReference>
<evidence type="ECO:0000313" key="1">
    <source>
        <dbReference type="EMBL" id="AKA87014.1"/>
    </source>
</evidence>
<geneLocation type="plasmid" evidence="1">
    <name>pBK32533</name>
</geneLocation>
<organism evidence="1">
    <name type="scientific">Escherichia coli</name>
    <dbReference type="NCBI Taxonomy" id="562"/>
    <lineage>
        <taxon>Bacteria</taxon>
        <taxon>Pseudomonadati</taxon>
        <taxon>Pseudomonadota</taxon>
        <taxon>Gammaproteobacteria</taxon>
        <taxon>Enterobacterales</taxon>
        <taxon>Enterobacteriaceae</taxon>
        <taxon>Escherichia</taxon>
    </lineage>
</organism>
<keyword evidence="1" id="KW-0614">Plasmid</keyword>
<proteinExistence type="predicted"/>
<protein>
    <submittedName>
        <fullName evidence="1">Uncharacterized protein</fullName>
    </submittedName>
</protein>
<name>A0A0E3MRU3_ECOLX</name>